<feature type="domain" description="BED-type" evidence="6">
    <location>
        <begin position="63"/>
        <end position="132"/>
    </location>
</feature>
<evidence type="ECO:0000313" key="7">
    <source>
        <dbReference type="EMBL" id="BBG94019.1"/>
    </source>
</evidence>
<protein>
    <recommendedName>
        <fullName evidence="6">BED-type domain-containing protein</fullName>
    </recommendedName>
</protein>
<dbReference type="Pfam" id="PF02892">
    <property type="entry name" value="zf-BED"/>
    <property type="match status" value="1"/>
</dbReference>
<evidence type="ECO:0000256" key="3">
    <source>
        <dbReference type="ARBA" id="ARBA00022833"/>
    </source>
</evidence>
<gene>
    <name evidence="7" type="ORF">Prudu_002202</name>
</gene>
<dbReference type="GO" id="GO:0006357">
    <property type="term" value="P:regulation of transcription by RNA polymerase II"/>
    <property type="evidence" value="ECO:0007669"/>
    <property type="project" value="TreeGrafter"/>
</dbReference>
<dbReference type="SUPFAM" id="SSF57667">
    <property type="entry name" value="beta-beta-alpha zinc fingers"/>
    <property type="match status" value="1"/>
</dbReference>
<dbReference type="PROSITE" id="PS50808">
    <property type="entry name" value="ZF_BED"/>
    <property type="match status" value="1"/>
</dbReference>
<dbReference type="InterPro" id="IPR003656">
    <property type="entry name" value="Znf_BED"/>
</dbReference>
<evidence type="ECO:0000259" key="6">
    <source>
        <dbReference type="PROSITE" id="PS50808"/>
    </source>
</evidence>
<dbReference type="GO" id="GO:1990837">
    <property type="term" value="F:sequence-specific double-stranded DNA binding"/>
    <property type="evidence" value="ECO:0007669"/>
    <property type="project" value="TreeGrafter"/>
</dbReference>
<evidence type="ECO:0000256" key="2">
    <source>
        <dbReference type="ARBA" id="ARBA00022771"/>
    </source>
</evidence>
<proteinExistence type="predicted"/>
<feature type="region of interest" description="Disordered" evidence="5">
    <location>
        <begin position="1"/>
        <end position="62"/>
    </location>
</feature>
<evidence type="ECO:0000256" key="4">
    <source>
        <dbReference type="PROSITE-ProRule" id="PRU00027"/>
    </source>
</evidence>
<reference evidence="7" key="1">
    <citation type="journal article" date="2019" name="Science">
        <title>Mutation of a bHLH transcription factor allowed almond domestication.</title>
        <authorList>
            <person name="Sanchez-Perez R."/>
            <person name="Pavan S."/>
            <person name="Mazzeo R."/>
            <person name="Moldovan C."/>
            <person name="Aiese Cigliano R."/>
            <person name="Del Cueto J."/>
            <person name="Ricciardi F."/>
            <person name="Lotti C."/>
            <person name="Ricciardi L."/>
            <person name="Dicenta F."/>
            <person name="Lopez-Marques R.L."/>
            <person name="Lindberg Moller B."/>
        </authorList>
    </citation>
    <scope>NUCLEOTIDE SEQUENCE</scope>
</reference>
<feature type="compositionally biased region" description="Polar residues" evidence="5">
    <location>
        <begin position="36"/>
        <end position="46"/>
    </location>
</feature>
<feature type="compositionally biased region" description="Low complexity" evidence="5">
    <location>
        <begin position="7"/>
        <end position="25"/>
    </location>
</feature>
<keyword evidence="2 4" id="KW-0863">Zinc-finger</keyword>
<evidence type="ECO:0000256" key="5">
    <source>
        <dbReference type="SAM" id="MobiDB-lite"/>
    </source>
</evidence>
<dbReference type="GO" id="GO:0005634">
    <property type="term" value="C:nucleus"/>
    <property type="evidence" value="ECO:0007669"/>
    <property type="project" value="TreeGrafter"/>
</dbReference>
<dbReference type="PANTHER" id="PTHR34396:SF25">
    <property type="entry name" value="BOUNDARY ELEMENT ASSOCIATED FACTOR"/>
    <property type="match status" value="1"/>
</dbReference>
<keyword evidence="3" id="KW-0862">Zinc</keyword>
<dbReference type="PANTHER" id="PTHR34396">
    <property type="entry name" value="OS03G0264950 PROTEIN-RELATED"/>
    <property type="match status" value="1"/>
</dbReference>
<dbReference type="InterPro" id="IPR053031">
    <property type="entry name" value="Cuticle_assoc_protein"/>
</dbReference>
<organism evidence="7">
    <name type="scientific">Prunus dulcis</name>
    <name type="common">Almond</name>
    <name type="synonym">Amygdalus dulcis</name>
    <dbReference type="NCBI Taxonomy" id="3755"/>
    <lineage>
        <taxon>Eukaryota</taxon>
        <taxon>Viridiplantae</taxon>
        <taxon>Streptophyta</taxon>
        <taxon>Embryophyta</taxon>
        <taxon>Tracheophyta</taxon>
        <taxon>Spermatophyta</taxon>
        <taxon>Magnoliopsida</taxon>
        <taxon>eudicotyledons</taxon>
        <taxon>Gunneridae</taxon>
        <taxon>Pentapetalae</taxon>
        <taxon>rosids</taxon>
        <taxon>fabids</taxon>
        <taxon>Rosales</taxon>
        <taxon>Rosaceae</taxon>
        <taxon>Amygdaloideae</taxon>
        <taxon>Amygdaleae</taxon>
        <taxon>Prunus</taxon>
    </lineage>
</organism>
<dbReference type="EMBL" id="AP019297">
    <property type="protein sequence ID" value="BBG94019.1"/>
    <property type="molecule type" value="Genomic_DNA"/>
</dbReference>
<name>A0A4Y1QQA7_PRUDU</name>
<dbReference type="GO" id="GO:0008270">
    <property type="term" value="F:zinc ion binding"/>
    <property type="evidence" value="ECO:0007669"/>
    <property type="project" value="UniProtKB-KW"/>
</dbReference>
<dbReference type="AlphaFoldDB" id="A0A4Y1QQA7"/>
<evidence type="ECO:0000256" key="1">
    <source>
        <dbReference type="ARBA" id="ARBA00022723"/>
    </source>
</evidence>
<keyword evidence="1" id="KW-0479">Metal-binding</keyword>
<dbReference type="SUPFAM" id="SSF140996">
    <property type="entry name" value="Hermes dimerisation domain"/>
    <property type="match status" value="1"/>
</dbReference>
<accession>A0A4Y1QQA7</accession>
<sequence>MNDLNPFGSEVGFSSASVSTSASTSTPLLNLPIPQTPTQNTPHAQTLPQPSGLPPLPHSSPRREKFKVWDHFERYEEVVESVKEDGSKYATTKKRARCKYCTLSYAADSTRNRTSNLRKHIENLLKKYSGRMVVMDEMPFSVVEGKGFRRFCNSLNPNFQVPSRRTLVTFHGNV</sequence>
<dbReference type="InterPro" id="IPR036236">
    <property type="entry name" value="Znf_C2H2_sf"/>
</dbReference>
<dbReference type="SMART" id="SM00614">
    <property type="entry name" value="ZnF_BED"/>
    <property type="match status" value="1"/>
</dbReference>